<sequence>MQSARLSHYGTYPTTVHKTVLTSSSWTGSSIHPVEIHSYISRRMCRGASVGHTWAMPQIWEQRRPTRRQLSFDLACAGALALVLGGLYLRASTGEFLLVVVFAAALAVRRLSVGLMMALGLTAAIMQFMTPQWMPRVALVDFAYAALFFMIGADPRAAVRRLGIILGGLGLAALPFWTILVPDGPAGADPRLVAATAVTAMAGLVCGGGWIAGYLRLQRRRSIQAELDAQVDRVERLRLADRYEHESQRSRIAADMHDTVAHSWAVVAAQADGARYAMRDNPAATEQALEVIAETARSTIADVRTILAELRDVEAEPPRSGDDRHERLMQRMRSTGMQIQHRRVGGPDQASLLTLTAHRLLGESLTNALKHGDLRVPVQVFEDWSAGYRLRVVNAVGTPGQGTGHGIVGMIERANIAGGHLESRRLSREWVVDASIPTPSRVNAARKVDLKESARS</sequence>
<dbReference type="PANTHER" id="PTHR24421:SF10">
    <property type="entry name" value="NITRATE_NITRITE SENSOR PROTEIN NARQ"/>
    <property type="match status" value="1"/>
</dbReference>
<feature type="transmembrane region" description="Helical" evidence="9">
    <location>
        <begin position="96"/>
        <end position="121"/>
    </location>
</feature>
<feature type="transmembrane region" description="Helical" evidence="9">
    <location>
        <begin position="133"/>
        <end position="150"/>
    </location>
</feature>
<name>A0A563DUU6_9MICO</name>
<dbReference type="InterPro" id="IPR011712">
    <property type="entry name" value="Sig_transdc_His_kin_sub3_dim/P"/>
</dbReference>
<evidence type="ECO:0000313" key="12">
    <source>
        <dbReference type="Proteomes" id="UP000320244"/>
    </source>
</evidence>
<keyword evidence="9" id="KW-0812">Transmembrane</keyword>
<evidence type="ECO:0000256" key="2">
    <source>
        <dbReference type="ARBA" id="ARBA00012438"/>
    </source>
</evidence>
<evidence type="ECO:0000259" key="10">
    <source>
        <dbReference type="Pfam" id="PF07730"/>
    </source>
</evidence>
<dbReference type="Gene3D" id="1.20.5.1930">
    <property type="match status" value="1"/>
</dbReference>
<keyword evidence="5" id="KW-0547">Nucleotide-binding</keyword>
<dbReference type="Proteomes" id="UP000320244">
    <property type="component" value="Unassembled WGS sequence"/>
</dbReference>
<evidence type="ECO:0000256" key="4">
    <source>
        <dbReference type="ARBA" id="ARBA00022679"/>
    </source>
</evidence>
<evidence type="ECO:0000256" key="6">
    <source>
        <dbReference type="ARBA" id="ARBA00022777"/>
    </source>
</evidence>
<keyword evidence="12" id="KW-1185">Reference proteome</keyword>
<keyword evidence="3" id="KW-0597">Phosphoprotein</keyword>
<proteinExistence type="predicted"/>
<organism evidence="11 12">
    <name type="scientific">Leekyejoonella antrihumi</name>
    <dbReference type="NCBI Taxonomy" id="1660198"/>
    <lineage>
        <taxon>Bacteria</taxon>
        <taxon>Bacillati</taxon>
        <taxon>Actinomycetota</taxon>
        <taxon>Actinomycetes</taxon>
        <taxon>Micrococcales</taxon>
        <taxon>Dermacoccaceae</taxon>
        <taxon>Leekyejoonella</taxon>
    </lineage>
</organism>
<evidence type="ECO:0000256" key="1">
    <source>
        <dbReference type="ARBA" id="ARBA00000085"/>
    </source>
</evidence>
<dbReference type="Gene3D" id="3.30.565.10">
    <property type="entry name" value="Histidine kinase-like ATPase, C-terminal domain"/>
    <property type="match status" value="1"/>
</dbReference>
<dbReference type="OrthoDB" id="227596at2"/>
<dbReference type="GO" id="GO:0005524">
    <property type="term" value="F:ATP binding"/>
    <property type="evidence" value="ECO:0007669"/>
    <property type="project" value="UniProtKB-KW"/>
</dbReference>
<evidence type="ECO:0000256" key="3">
    <source>
        <dbReference type="ARBA" id="ARBA00022553"/>
    </source>
</evidence>
<dbReference type="AlphaFoldDB" id="A0A563DUU6"/>
<keyword evidence="8" id="KW-0902">Two-component regulatory system</keyword>
<keyword evidence="7" id="KW-0067">ATP-binding</keyword>
<reference evidence="11 12" key="2">
    <citation type="submission" date="2019-08" db="EMBL/GenBank/DDBJ databases">
        <title>Jejuicoccus antrihumi gen. nov., sp. nov., a new member of the family Dermacoccaceae isolated from a cave.</title>
        <authorList>
            <person name="Schumann P."/>
            <person name="Kim I.S."/>
        </authorList>
    </citation>
    <scope>NUCLEOTIDE SEQUENCE [LARGE SCALE GENOMIC DNA]</scope>
    <source>
        <strain evidence="11 12">C5-26</strain>
    </source>
</reference>
<protein>
    <recommendedName>
        <fullName evidence="2">histidine kinase</fullName>
        <ecNumber evidence="2">2.7.13.3</ecNumber>
    </recommendedName>
</protein>
<feature type="transmembrane region" description="Helical" evidence="9">
    <location>
        <begin position="192"/>
        <end position="215"/>
    </location>
</feature>
<keyword evidence="9" id="KW-1133">Transmembrane helix</keyword>
<dbReference type="PANTHER" id="PTHR24421">
    <property type="entry name" value="NITRATE/NITRITE SENSOR PROTEIN NARX-RELATED"/>
    <property type="match status" value="1"/>
</dbReference>
<evidence type="ECO:0000256" key="7">
    <source>
        <dbReference type="ARBA" id="ARBA00022840"/>
    </source>
</evidence>
<gene>
    <name evidence="11" type="ORF">FGL98_18845</name>
</gene>
<evidence type="ECO:0000256" key="5">
    <source>
        <dbReference type="ARBA" id="ARBA00022741"/>
    </source>
</evidence>
<dbReference type="GO" id="GO:0000155">
    <property type="term" value="F:phosphorelay sensor kinase activity"/>
    <property type="evidence" value="ECO:0007669"/>
    <property type="project" value="InterPro"/>
</dbReference>
<keyword evidence="4" id="KW-0808">Transferase</keyword>
<keyword evidence="6 11" id="KW-0418">Kinase</keyword>
<feature type="transmembrane region" description="Helical" evidence="9">
    <location>
        <begin position="70"/>
        <end position="89"/>
    </location>
</feature>
<dbReference type="EMBL" id="VCQV01000032">
    <property type="protein sequence ID" value="TWP34028.1"/>
    <property type="molecule type" value="Genomic_DNA"/>
</dbReference>
<evidence type="ECO:0000313" key="11">
    <source>
        <dbReference type="EMBL" id="TWP34028.1"/>
    </source>
</evidence>
<evidence type="ECO:0000256" key="8">
    <source>
        <dbReference type="ARBA" id="ARBA00023012"/>
    </source>
</evidence>
<accession>A0A563DUU6</accession>
<comment type="catalytic activity">
    <reaction evidence="1">
        <text>ATP + protein L-histidine = ADP + protein N-phospho-L-histidine.</text>
        <dbReference type="EC" id="2.7.13.3"/>
    </reaction>
</comment>
<dbReference type="EC" id="2.7.13.3" evidence="2"/>
<dbReference type="GO" id="GO:0046983">
    <property type="term" value="F:protein dimerization activity"/>
    <property type="evidence" value="ECO:0007669"/>
    <property type="project" value="InterPro"/>
</dbReference>
<feature type="domain" description="Signal transduction histidine kinase subgroup 3 dimerisation and phosphoacceptor" evidence="10">
    <location>
        <begin position="249"/>
        <end position="313"/>
    </location>
</feature>
<keyword evidence="9" id="KW-0472">Membrane</keyword>
<dbReference type="Pfam" id="PF07730">
    <property type="entry name" value="HisKA_3"/>
    <property type="match status" value="1"/>
</dbReference>
<evidence type="ECO:0000256" key="9">
    <source>
        <dbReference type="SAM" id="Phobius"/>
    </source>
</evidence>
<dbReference type="InterPro" id="IPR036890">
    <property type="entry name" value="HATPase_C_sf"/>
</dbReference>
<comment type="caution">
    <text evidence="11">The sequence shown here is derived from an EMBL/GenBank/DDBJ whole genome shotgun (WGS) entry which is preliminary data.</text>
</comment>
<dbReference type="InterPro" id="IPR050482">
    <property type="entry name" value="Sensor_HK_TwoCompSys"/>
</dbReference>
<feature type="transmembrane region" description="Helical" evidence="9">
    <location>
        <begin position="162"/>
        <end position="180"/>
    </location>
</feature>
<dbReference type="GO" id="GO:0016020">
    <property type="term" value="C:membrane"/>
    <property type="evidence" value="ECO:0007669"/>
    <property type="project" value="InterPro"/>
</dbReference>
<reference evidence="11 12" key="1">
    <citation type="submission" date="2019-05" db="EMBL/GenBank/DDBJ databases">
        <authorList>
            <person name="Lee S.D."/>
        </authorList>
    </citation>
    <scope>NUCLEOTIDE SEQUENCE [LARGE SCALE GENOMIC DNA]</scope>
    <source>
        <strain evidence="11 12">C5-26</strain>
    </source>
</reference>